<dbReference type="RefSeq" id="WP_135075593.1">
    <property type="nucleotide sequence ID" value="NZ_CP038267.1"/>
</dbReference>
<gene>
    <name evidence="3" type="ORF">EXE57_07045</name>
</gene>
<dbReference type="OrthoDB" id="8117292at2"/>
<evidence type="ECO:0000313" key="3">
    <source>
        <dbReference type="EMBL" id="QBR92063.1"/>
    </source>
</evidence>
<organism evidence="3 4">
    <name type="scientific">Nocardioides euryhalodurans</name>
    <dbReference type="NCBI Taxonomy" id="2518370"/>
    <lineage>
        <taxon>Bacteria</taxon>
        <taxon>Bacillati</taxon>
        <taxon>Actinomycetota</taxon>
        <taxon>Actinomycetes</taxon>
        <taxon>Propionibacteriales</taxon>
        <taxon>Nocardioidaceae</taxon>
        <taxon>Nocardioides</taxon>
    </lineage>
</organism>
<dbReference type="SUPFAM" id="SSF55961">
    <property type="entry name" value="Bet v1-like"/>
    <property type="match status" value="1"/>
</dbReference>
<dbReference type="Gene3D" id="3.30.530.20">
    <property type="match status" value="1"/>
</dbReference>
<evidence type="ECO:0000256" key="1">
    <source>
        <dbReference type="ARBA" id="ARBA00006817"/>
    </source>
</evidence>
<evidence type="ECO:0000259" key="2">
    <source>
        <dbReference type="Pfam" id="PF08327"/>
    </source>
</evidence>
<dbReference type="InterPro" id="IPR013538">
    <property type="entry name" value="ASHA1/2-like_C"/>
</dbReference>
<dbReference type="KEGG" id="noy:EXE57_07045"/>
<feature type="domain" description="Activator of Hsp90 ATPase homologue 1/2-like C-terminal" evidence="2">
    <location>
        <begin position="38"/>
        <end position="153"/>
    </location>
</feature>
<sequence>MDLTDALDQIGAVRRALTTTEYRGATARVLTMEQQYPTTAEDLWDALTDPERLSRWFTPVSGDLREGGRYQLTGNAEGTIERCDPARALVVTWEFGGGISWVEVDLVEADGETTLVLRHLMHTDALDEHTQRYGPGAVGIGWDLSLLGLERHLATGEAADPAAVEEWSTGESGRAFMTRSSDAWYEADVADGTEAADARLRADRTLAFYTGQEEPA</sequence>
<dbReference type="Pfam" id="PF08327">
    <property type="entry name" value="AHSA1"/>
    <property type="match status" value="1"/>
</dbReference>
<reference evidence="3 4" key="1">
    <citation type="submission" date="2019-03" db="EMBL/GenBank/DDBJ databases">
        <title>Three New Species of Nocardioides, Nocardioides euryhalodurans sp. nov., Nocardioides seonyuensis sp. nov. and Nocardioides eburneoflavus sp. nov., Iolated from Soil.</title>
        <authorList>
            <person name="Roh S.G."/>
            <person name="Lee C."/>
            <person name="Kim M.-K."/>
            <person name="Kim S.B."/>
        </authorList>
    </citation>
    <scope>NUCLEOTIDE SEQUENCE [LARGE SCALE GENOMIC DNA]</scope>
    <source>
        <strain evidence="3 4">MMS17-SY117</strain>
    </source>
</reference>
<evidence type="ECO:0000313" key="4">
    <source>
        <dbReference type="Proteomes" id="UP000294894"/>
    </source>
</evidence>
<dbReference type="AlphaFoldDB" id="A0A4P7GJJ4"/>
<dbReference type="InterPro" id="IPR023393">
    <property type="entry name" value="START-like_dom_sf"/>
</dbReference>
<dbReference type="Proteomes" id="UP000294894">
    <property type="component" value="Chromosome"/>
</dbReference>
<accession>A0A4P7GJJ4</accession>
<protein>
    <submittedName>
        <fullName evidence="3">SRPBCC family protein</fullName>
    </submittedName>
</protein>
<proteinExistence type="inferred from homology"/>
<dbReference type="CDD" id="cd08899">
    <property type="entry name" value="SRPBCC_CalC_Aha1-like_6"/>
    <property type="match status" value="1"/>
</dbReference>
<dbReference type="EMBL" id="CP038267">
    <property type="protein sequence ID" value="QBR92063.1"/>
    <property type="molecule type" value="Genomic_DNA"/>
</dbReference>
<keyword evidence="4" id="KW-1185">Reference proteome</keyword>
<comment type="similarity">
    <text evidence="1">Belongs to the AHA1 family.</text>
</comment>
<name>A0A4P7GJJ4_9ACTN</name>